<accession>A0A916QEY3</accession>
<gene>
    <name evidence="6" type="ORF">PRECH8_28080</name>
</gene>
<dbReference type="InterPro" id="IPR006710">
    <property type="entry name" value="Glyco_hydro_43"/>
</dbReference>
<keyword evidence="4" id="KW-0326">Glycosidase</keyword>
<dbReference type="InterPro" id="IPR011081">
    <property type="entry name" value="Big_4"/>
</dbReference>
<dbReference type="AlphaFoldDB" id="A0A916QEY3"/>
<keyword evidence="3" id="KW-0378">Hydrolase</keyword>
<sequence length="185" mass="21186">MKITNIREIEVQAAAGRELLLPKTVEVELEGGIIERYPVEWEQVDTSLLAGPGEFVMEGEIVDDDYPNPLIEQRADPYVLKHTDGYYYFTASVPEYDRIILRRAKTIAGLAAAEEKVIWRKHDQGEMGSHIRAPELHYIDGRWYIYFAAGTAEDKWHIRPYVLECVDENPLTIIEHLCPKSSAAR</sequence>
<evidence type="ECO:0000313" key="7">
    <source>
        <dbReference type="Proteomes" id="UP000654993"/>
    </source>
</evidence>
<feature type="domain" description="Bacterial Ig-like" evidence="5">
    <location>
        <begin position="6"/>
        <end position="61"/>
    </location>
</feature>
<dbReference type="Pfam" id="PF07532">
    <property type="entry name" value="Big_4"/>
    <property type="match status" value="1"/>
</dbReference>
<evidence type="ECO:0000259" key="5">
    <source>
        <dbReference type="Pfam" id="PF07532"/>
    </source>
</evidence>
<evidence type="ECO:0000256" key="2">
    <source>
        <dbReference type="ARBA" id="ARBA00022729"/>
    </source>
</evidence>
<dbReference type="PANTHER" id="PTHR43817:SF1">
    <property type="entry name" value="HYDROLASE, FAMILY 43, PUTATIVE (AFU_ORTHOLOGUE AFUA_3G01660)-RELATED"/>
    <property type="match status" value="1"/>
</dbReference>
<dbReference type="Gene3D" id="2.115.10.20">
    <property type="entry name" value="Glycosyl hydrolase domain, family 43"/>
    <property type="match status" value="1"/>
</dbReference>
<dbReference type="GO" id="GO:0004553">
    <property type="term" value="F:hydrolase activity, hydrolyzing O-glycosyl compounds"/>
    <property type="evidence" value="ECO:0007669"/>
    <property type="project" value="InterPro"/>
</dbReference>
<dbReference type="Proteomes" id="UP000654993">
    <property type="component" value="Unassembled WGS sequence"/>
</dbReference>
<organism evidence="6 7">
    <name type="scientific">Insulibacter thermoxylanivorax</name>
    <dbReference type="NCBI Taxonomy" id="2749268"/>
    <lineage>
        <taxon>Bacteria</taxon>
        <taxon>Bacillati</taxon>
        <taxon>Bacillota</taxon>
        <taxon>Bacilli</taxon>
        <taxon>Bacillales</taxon>
        <taxon>Paenibacillaceae</taxon>
        <taxon>Insulibacter</taxon>
    </lineage>
</organism>
<keyword evidence="2" id="KW-0732">Signal</keyword>
<comment type="similarity">
    <text evidence="1">Belongs to the glycosyl hydrolase 43 family.</text>
</comment>
<dbReference type="EMBL" id="BMAQ01000048">
    <property type="protein sequence ID" value="GFR39512.1"/>
    <property type="molecule type" value="Genomic_DNA"/>
</dbReference>
<evidence type="ECO:0000256" key="3">
    <source>
        <dbReference type="ARBA" id="ARBA00022801"/>
    </source>
</evidence>
<evidence type="ECO:0000256" key="4">
    <source>
        <dbReference type="ARBA" id="ARBA00023295"/>
    </source>
</evidence>
<comment type="caution">
    <text evidence="6">The sequence shown here is derived from an EMBL/GenBank/DDBJ whole genome shotgun (WGS) entry which is preliminary data.</text>
</comment>
<evidence type="ECO:0000313" key="6">
    <source>
        <dbReference type="EMBL" id="GFR39512.1"/>
    </source>
</evidence>
<protein>
    <recommendedName>
        <fullName evidence="5">Bacterial Ig-like domain-containing protein</fullName>
    </recommendedName>
</protein>
<dbReference type="GO" id="GO:0005975">
    <property type="term" value="P:carbohydrate metabolic process"/>
    <property type="evidence" value="ECO:0007669"/>
    <property type="project" value="InterPro"/>
</dbReference>
<proteinExistence type="inferred from homology"/>
<dbReference type="SUPFAM" id="SSF75005">
    <property type="entry name" value="Arabinanase/levansucrase/invertase"/>
    <property type="match status" value="1"/>
</dbReference>
<keyword evidence="7" id="KW-1185">Reference proteome</keyword>
<dbReference type="PANTHER" id="PTHR43817">
    <property type="entry name" value="GLYCOSYL HYDROLASE"/>
    <property type="match status" value="1"/>
</dbReference>
<dbReference type="InterPro" id="IPR023296">
    <property type="entry name" value="Glyco_hydro_beta-prop_sf"/>
</dbReference>
<dbReference type="RefSeq" id="WP_200967699.1">
    <property type="nucleotide sequence ID" value="NZ_BMAQ01000048.1"/>
</dbReference>
<evidence type="ECO:0000256" key="1">
    <source>
        <dbReference type="ARBA" id="ARBA00009865"/>
    </source>
</evidence>
<dbReference type="Pfam" id="PF04616">
    <property type="entry name" value="Glyco_hydro_43"/>
    <property type="match status" value="1"/>
</dbReference>
<reference evidence="6" key="2">
    <citation type="journal article" date="2021" name="Data Brief">
        <title>Draft genome sequence data of the facultative, thermophilic, xylanolytic bacterium Paenibacillus sp. strain DA-C8.</title>
        <authorList>
            <person name="Chhe C."/>
            <person name="Uke A."/>
            <person name="Baramee S."/>
            <person name="Ungkulpasvich U."/>
            <person name="Tachaapaikoon C."/>
            <person name="Pason P."/>
            <person name="Waeonukul R."/>
            <person name="Ratanakhanokchai K."/>
            <person name="Kosugi A."/>
        </authorList>
    </citation>
    <scope>NUCLEOTIDE SEQUENCE</scope>
    <source>
        <strain evidence="6">DA-C8</strain>
    </source>
</reference>
<reference evidence="6" key="1">
    <citation type="submission" date="2020-08" db="EMBL/GenBank/DDBJ databases">
        <authorList>
            <person name="Uke A."/>
            <person name="Chhe C."/>
            <person name="Baramee S."/>
            <person name="Kosugi A."/>
        </authorList>
    </citation>
    <scope>NUCLEOTIDE SEQUENCE</scope>
    <source>
        <strain evidence="6">DA-C8</strain>
    </source>
</reference>
<name>A0A916QEY3_9BACL</name>